<sequence length="256" mass="29062">MDKQGVLYVSHGSRDKEALREAEQCIKMAQKQVQVPLQEICYLEISKPDIFEGMEKLVKRGATRVAIVPVLLLSAGHYYKDIPKAIEDIKCQYPFVTLTYGKPLGVQDRLIDVLVDRLKEAEIPHLSKARLLLVGRGSRNPETRRDIEKIASMLKERSQVKTVDVCYLAVLKPSFNDVLNHLDKLENETVIILPYLWFTGLLIKSMEKKIESLNTTNKLVLCQYLGLHPNMADALSDRVKEAILSTPVTRSKLDFS</sequence>
<evidence type="ECO:0000313" key="3">
    <source>
        <dbReference type="EMBL" id="MTT30965.1"/>
    </source>
</evidence>
<accession>A0A6N8CPX7</accession>
<dbReference type="SUPFAM" id="SSF53800">
    <property type="entry name" value="Chelatase"/>
    <property type="match status" value="1"/>
</dbReference>
<name>A0A6N8CPX7_9BACI</name>
<dbReference type="InterPro" id="IPR050963">
    <property type="entry name" value="Sirohydro_Cobaltochel/CbiX"/>
</dbReference>
<keyword evidence="1" id="KW-0479">Metal-binding</keyword>
<dbReference type="CDD" id="cd03416">
    <property type="entry name" value="CbiX_SirB_N"/>
    <property type="match status" value="1"/>
</dbReference>
<evidence type="ECO:0000313" key="4">
    <source>
        <dbReference type="Proteomes" id="UP000440978"/>
    </source>
</evidence>
<evidence type="ECO:0000256" key="1">
    <source>
        <dbReference type="ARBA" id="ARBA00022723"/>
    </source>
</evidence>
<organism evidence="3 4">
    <name type="scientific">Terrilactibacillus tamarindi</name>
    <dbReference type="NCBI Taxonomy" id="2599694"/>
    <lineage>
        <taxon>Bacteria</taxon>
        <taxon>Bacillati</taxon>
        <taxon>Bacillota</taxon>
        <taxon>Bacilli</taxon>
        <taxon>Bacillales</taxon>
        <taxon>Bacillaceae</taxon>
        <taxon>Terrilactibacillus</taxon>
    </lineage>
</organism>
<keyword evidence="4" id="KW-1185">Reference proteome</keyword>
<dbReference type="EMBL" id="WNHB01000003">
    <property type="protein sequence ID" value="MTT30965.1"/>
    <property type="molecule type" value="Genomic_DNA"/>
</dbReference>
<protein>
    <submittedName>
        <fullName evidence="3">Sirohydrochlorin chelatase</fullName>
    </submittedName>
</protein>
<dbReference type="Gene3D" id="3.40.50.1400">
    <property type="match status" value="2"/>
</dbReference>
<dbReference type="AlphaFoldDB" id="A0A6N8CPX7"/>
<comment type="caution">
    <text evidence="3">The sequence shown here is derived from an EMBL/GenBank/DDBJ whole genome shotgun (WGS) entry which is preliminary data.</text>
</comment>
<keyword evidence="2" id="KW-0456">Lyase</keyword>
<dbReference type="Pfam" id="PF01903">
    <property type="entry name" value="CbiX"/>
    <property type="match status" value="2"/>
</dbReference>
<dbReference type="PANTHER" id="PTHR33542">
    <property type="entry name" value="SIROHYDROCHLORIN FERROCHELATASE, CHLOROPLASTIC"/>
    <property type="match status" value="1"/>
</dbReference>
<dbReference type="OrthoDB" id="9797895at2"/>
<proteinExistence type="predicted"/>
<evidence type="ECO:0000256" key="2">
    <source>
        <dbReference type="ARBA" id="ARBA00023239"/>
    </source>
</evidence>
<dbReference type="GO" id="GO:0046872">
    <property type="term" value="F:metal ion binding"/>
    <property type="evidence" value="ECO:0007669"/>
    <property type="project" value="UniProtKB-KW"/>
</dbReference>
<dbReference type="Proteomes" id="UP000440978">
    <property type="component" value="Unassembled WGS sequence"/>
</dbReference>
<reference evidence="3 4" key="1">
    <citation type="submission" date="2019-11" db="EMBL/GenBank/DDBJ databases">
        <title>Terrilactibacillus tamarindus sp. nov. BCM23-1 isolated from bark of Tamarindus indica.</title>
        <authorList>
            <person name="Kingkaew E."/>
            <person name="Tanasupawat S."/>
        </authorList>
    </citation>
    <scope>NUCLEOTIDE SEQUENCE [LARGE SCALE GENOMIC DNA]</scope>
    <source>
        <strain evidence="3 4">BCM23-1</strain>
    </source>
</reference>
<dbReference type="GO" id="GO:0016829">
    <property type="term" value="F:lyase activity"/>
    <property type="evidence" value="ECO:0007669"/>
    <property type="project" value="UniProtKB-KW"/>
</dbReference>
<dbReference type="InterPro" id="IPR002762">
    <property type="entry name" value="CbiX-like"/>
</dbReference>
<dbReference type="CDD" id="cd03414">
    <property type="entry name" value="CbiX_SirB_C"/>
    <property type="match status" value="1"/>
</dbReference>
<dbReference type="PANTHER" id="PTHR33542:SF3">
    <property type="entry name" value="SIROHYDROCHLORIN FERROCHELATASE, CHLOROPLASTIC"/>
    <property type="match status" value="1"/>
</dbReference>
<gene>
    <name evidence="3" type="ORF">GMB86_02910</name>
</gene>